<sequence>MKPRRPAGSAAAARYHRRNADRGEVADLALPLAVGCGRRRAAGMTVAWQLPSHVSARC</sequence>
<proteinExistence type="predicted"/>
<evidence type="ECO:0000313" key="1">
    <source>
        <dbReference type="EMBL" id="EUA66097.1"/>
    </source>
</evidence>
<dbReference type="PATRIC" id="fig|1299334.3.peg.1980"/>
<dbReference type="AlphaFoldDB" id="X8DBV2"/>
<dbReference type="EMBL" id="JAOB01000018">
    <property type="protein sequence ID" value="EUA66097.1"/>
    <property type="molecule type" value="Genomic_DNA"/>
</dbReference>
<name>X8DBV2_MYCXE</name>
<reference evidence="1" key="1">
    <citation type="submission" date="2014-01" db="EMBL/GenBank/DDBJ databases">
        <authorList>
            <person name="Brown-Elliot B."/>
            <person name="Wallace R."/>
            <person name="Lenaerts A."/>
            <person name="Ordway D."/>
            <person name="DeGroote M.A."/>
            <person name="Parker T."/>
            <person name="Sizemore C."/>
            <person name="Tallon L.J."/>
            <person name="Sadzewicz L.K."/>
            <person name="Sengamalay N."/>
            <person name="Fraser C.M."/>
            <person name="Hine E."/>
            <person name="Shefchek K.A."/>
            <person name="Das S.P."/>
            <person name="Tettelin H."/>
        </authorList>
    </citation>
    <scope>NUCLEOTIDE SEQUENCE [LARGE SCALE GENOMIC DNA]</scope>
    <source>
        <strain evidence="1">4042</strain>
    </source>
</reference>
<organism evidence="1">
    <name type="scientific">Mycobacterium xenopi 4042</name>
    <dbReference type="NCBI Taxonomy" id="1299334"/>
    <lineage>
        <taxon>Bacteria</taxon>
        <taxon>Bacillati</taxon>
        <taxon>Actinomycetota</taxon>
        <taxon>Actinomycetes</taxon>
        <taxon>Mycobacteriales</taxon>
        <taxon>Mycobacteriaceae</taxon>
        <taxon>Mycobacterium</taxon>
    </lineage>
</organism>
<protein>
    <submittedName>
        <fullName evidence="1">Uncharacterized protein</fullName>
    </submittedName>
</protein>
<accession>X8DBV2</accession>
<gene>
    <name evidence="1" type="ORF">I553_3915</name>
</gene>
<comment type="caution">
    <text evidence="1">The sequence shown here is derived from an EMBL/GenBank/DDBJ whole genome shotgun (WGS) entry which is preliminary data.</text>
</comment>